<evidence type="ECO:0000256" key="1">
    <source>
        <dbReference type="SAM" id="MobiDB-lite"/>
    </source>
</evidence>
<accession>A0A9Q1MV85</accession>
<comment type="caution">
    <text evidence="2">The sequence shown here is derived from an EMBL/GenBank/DDBJ whole genome shotgun (WGS) entry which is preliminary data.</text>
</comment>
<feature type="region of interest" description="Disordered" evidence="1">
    <location>
        <begin position="22"/>
        <end position="57"/>
    </location>
</feature>
<feature type="region of interest" description="Disordered" evidence="1">
    <location>
        <begin position="83"/>
        <end position="143"/>
    </location>
</feature>
<name>A0A9Q1MV85_9SOLA</name>
<keyword evidence="3" id="KW-1185">Reference proteome</keyword>
<dbReference type="Proteomes" id="UP001152561">
    <property type="component" value="Unassembled WGS sequence"/>
</dbReference>
<proteinExistence type="predicted"/>
<feature type="compositionally biased region" description="Basic and acidic residues" evidence="1">
    <location>
        <begin position="91"/>
        <end position="116"/>
    </location>
</feature>
<evidence type="ECO:0000313" key="3">
    <source>
        <dbReference type="Proteomes" id="UP001152561"/>
    </source>
</evidence>
<gene>
    <name evidence="2" type="ORF">K7X08_006386</name>
</gene>
<evidence type="ECO:0000313" key="2">
    <source>
        <dbReference type="EMBL" id="KAJ8569809.1"/>
    </source>
</evidence>
<dbReference type="AlphaFoldDB" id="A0A9Q1MV85"/>
<feature type="compositionally biased region" description="Basic and acidic residues" evidence="1">
    <location>
        <begin position="42"/>
        <end position="57"/>
    </location>
</feature>
<protein>
    <submittedName>
        <fullName evidence="2">Uncharacterized protein</fullName>
    </submittedName>
</protein>
<dbReference type="EMBL" id="JAJAGQ010000002">
    <property type="protein sequence ID" value="KAJ8569809.1"/>
    <property type="molecule type" value="Genomic_DNA"/>
</dbReference>
<sequence>MEAPNSFSNTNLACSSFKAAMASSTGSDNFPWKIPTKKRSYKEKSNNKSSGDQEKQDFTKLVNSIVIPSRPDPTLVFNKNESVHLQPQKCQPKEVIVDKEKEHASQEEEMAAEKSRPVSNSNVVDTVGKYRVPDLNFPPPEKD</sequence>
<organism evidence="2 3">
    <name type="scientific">Anisodus acutangulus</name>
    <dbReference type="NCBI Taxonomy" id="402998"/>
    <lineage>
        <taxon>Eukaryota</taxon>
        <taxon>Viridiplantae</taxon>
        <taxon>Streptophyta</taxon>
        <taxon>Embryophyta</taxon>
        <taxon>Tracheophyta</taxon>
        <taxon>Spermatophyta</taxon>
        <taxon>Magnoliopsida</taxon>
        <taxon>eudicotyledons</taxon>
        <taxon>Gunneridae</taxon>
        <taxon>Pentapetalae</taxon>
        <taxon>asterids</taxon>
        <taxon>lamiids</taxon>
        <taxon>Solanales</taxon>
        <taxon>Solanaceae</taxon>
        <taxon>Solanoideae</taxon>
        <taxon>Hyoscyameae</taxon>
        <taxon>Anisodus</taxon>
    </lineage>
</organism>
<reference evidence="3" key="1">
    <citation type="journal article" date="2023" name="Proc. Natl. Acad. Sci. U.S.A.">
        <title>Genomic and structural basis for evolution of tropane alkaloid biosynthesis.</title>
        <authorList>
            <person name="Wanga Y.-J."/>
            <person name="Taina T."/>
            <person name="Yua J.-Y."/>
            <person name="Lia J."/>
            <person name="Xua B."/>
            <person name="Chenc J."/>
            <person name="D'Auriad J.C."/>
            <person name="Huanga J.-P."/>
            <person name="Huanga S.-X."/>
        </authorList>
    </citation>
    <scope>NUCLEOTIDE SEQUENCE [LARGE SCALE GENOMIC DNA]</scope>
    <source>
        <strain evidence="3">cv. KIB-2019</strain>
    </source>
</reference>